<dbReference type="GO" id="GO:0015074">
    <property type="term" value="P:DNA integration"/>
    <property type="evidence" value="ECO:0007669"/>
    <property type="project" value="InterPro"/>
</dbReference>
<proteinExistence type="predicted"/>
<protein>
    <recommendedName>
        <fullName evidence="3">Core-binding (CB) domain-containing protein</fullName>
    </recommendedName>
</protein>
<dbReference type="AlphaFoldDB" id="A0A0G0UFJ6"/>
<organism evidence="4 5">
    <name type="scientific">Candidatus Woesebacteria bacterium GW2011_GWB1_41_10</name>
    <dbReference type="NCBI Taxonomy" id="1618577"/>
    <lineage>
        <taxon>Bacteria</taxon>
        <taxon>Candidatus Woeseibacteriota</taxon>
    </lineage>
</organism>
<name>A0A0G0UFJ6_9BACT</name>
<sequence>MLQFQNYLKTKDLSLKSLKNYKSDITHFTGWSILKLKALGSYVENLEEITPFLSSKFINEYTGYMLENSIPNKSINRRLSTLRHLSKFLVSSQVIGFDFMNGIENVGQAKKSDLGSDFVIKDFQAHLKAQKISRNTIKNYVSDVNQFLIWLKNYNK</sequence>
<dbReference type="Gene3D" id="1.10.150.130">
    <property type="match status" value="2"/>
</dbReference>
<reference evidence="4 5" key="1">
    <citation type="journal article" date="2015" name="Nature">
        <title>rRNA introns, odd ribosomes, and small enigmatic genomes across a large radiation of phyla.</title>
        <authorList>
            <person name="Brown C.T."/>
            <person name="Hug L.A."/>
            <person name="Thomas B.C."/>
            <person name="Sharon I."/>
            <person name="Castelle C.J."/>
            <person name="Singh A."/>
            <person name="Wilkins M.J."/>
            <person name="Williams K.H."/>
            <person name="Banfield J.F."/>
        </authorList>
    </citation>
    <scope>NUCLEOTIDE SEQUENCE [LARGE SCALE GENOMIC DNA]</scope>
</reference>
<evidence type="ECO:0000256" key="2">
    <source>
        <dbReference type="PROSITE-ProRule" id="PRU01248"/>
    </source>
</evidence>
<evidence type="ECO:0000313" key="4">
    <source>
        <dbReference type="EMBL" id="KKR87658.1"/>
    </source>
</evidence>
<dbReference type="Pfam" id="PF02899">
    <property type="entry name" value="Phage_int_SAM_1"/>
    <property type="match status" value="1"/>
</dbReference>
<dbReference type="Proteomes" id="UP000033858">
    <property type="component" value="Unassembled WGS sequence"/>
</dbReference>
<dbReference type="SUPFAM" id="SSF47823">
    <property type="entry name" value="lambda integrase-like, N-terminal domain"/>
    <property type="match status" value="1"/>
</dbReference>
<dbReference type="GO" id="GO:0003677">
    <property type="term" value="F:DNA binding"/>
    <property type="evidence" value="ECO:0007669"/>
    <property type="project" value="UniProtKB-UniRule"/>
</dbReference>
<dbReference type="InterPro" id="IPR044068">
    <property type="entry name" value="CB"/>
</dbReference>
<evidence type="ECO:0000259" key="3">
    <source>
        <dbReference type="PROSITE" id="PS51900"/>
    </source>
</evidence>
<dbReference type="EMBL" id="LCAE01000004">
    <property type="protein sequence ID" value="KKR87658.1"/>
    <property type="molecule type" value="Genomic_DNA"/>
</dbReference>
<keyword evidence="1 2" id="KW-0238">DNA-binding</keyword>
<gene>
    <name evidence="4" type="ORF">UU32_C0004G0023</name>
</gene>
<comment type="caution">
    <text evidence="4">The sequence shown here is derived from an EMBL/GenBank/DDBJ whole genome shotgun (WGS) entry which is preliminary data.</text>
</comment>
<dbReference type="InterPro" id="IPR010998">
    <property type="entry name" value="Integrase_recombinase_N"/>
</dbReference>
<evidence type="ECO:0000256" key="1">
    <source>
        <dbReference type="ARBA" id="ARBA00023125"/>
    </source>
</evidence>
<dbReference type="InterPro" id="IPR004107">
    <property type="entry name" value="Integrase_SAM-like_N"/>
</dbReference>
<evidence type="ECO:0000313" key="5">
    <source>
        <dbReference type="Proteomes" id="UP000033858"/>
    </source>
</evidence>
<accession>A0A0G0UFJ6</accession>
<feature type="domain" description="Core-binding (CB)" evidence="3">
    <location>
        <begin position="1"/>
        <end position="90"/>
    </location>
</feature>
<feature type="domain" description="Core-binding (CB)" evidence="3">
    <location>
        <begin position="114"/>
        <end position="156"/>
    </location>
</feature>
<dbReference type="PROSITE" id="PS51900">
    <property type="entry name" value="CB"/>
    <property type="match status" value="2"/>
</dbReference>